<evidence type="ECO:0000256" key="7">
    <source>
        <dbReference type="ARBA" id="ARBA00023306"/>
    </source>
</evidence>
<feature type="compositionally biased region" description="Low complexity" evidence="8">
    <location>
        <begin position="48"/>
        <end position="101"/>
    </location>
</feature>
<keyword evidence="7" id="KW-0131">Cell cycle</keyword>
<keyword evidence="6 9" id="KW-0472">Membrane</keyword>
<feature type="compositionally biased region" description="Low complexity" evidence="8">
    <location>
        <begin position="166"/>
        <end position="176"/>
    </location>
</feature>
<dbReference type="PANTHER" id="PTHR37820">
    <property type="entry name" value="CELL DIVISION PROTEIN DIVIB"/>
    <property type="match status" value="1"/>
</dbReference>
<feature type="domain" description="POTRA" evidence="10">
    <location>
        <begin position="228"/>
        <end position="296"/>
    </location>
</feature>
<evidence type="ECO:0000256" key="2">
    <source>
        <dbReference type="ARBA" id="ARBA00022475"/>
    </source>
</evidence>
<evidence type="ECO:0000256" key="8">
    <source>
        <dbReference type="SAM" id="MobiDB-lite"/>
    </source>
</evidence>
<dbReference type="InterPro" id="IPR034746">
    <property type="entry name" value="POTRA"/>
</dbReference>
<dbReference type="InterPro" id="IPR005548">
    <property type="entry name" value="Cell_div_FtsQ/DivIB_C"/>
</dbReference>
<dbReference type="PROSITE" id="PS51779">
    <property type="entry name" value="POTRA"/>
    <property type="match status" value="1"/>
</dbReference>
<accession>A0A3L7ARU3</accession>
<proteinExistence type="predicted"/>
<reference evidence="11 12" key="1">
    <citation type="submission" date="2018-10" db="EMBL/GenBank/DDBJ databases">
        <authorList>
            <person name="Li J."/>
        </authorList>
    </citation>
    <scope>NUCLEOTIDE SEQUENCE [LARGE SCALE GENOMIC DNA]</scope>
    <source>
        <strain evidence="11 12">JCM 11654</strain>
    </source>
</reference>
<evidence type="ECO:0000256" key="1">
    <source>
        <dbReference type="ARBA" id="ARBA00004370"/>
    </source>
</evidence>
<keyword evidence="5 9" id="KW-1133">Transmembrane helix</keyword>
<dbReference type="Pfam" id="PF08478">
    <property type="entry name" value="POTRA_1"/>
    <property type="match status" value="1"/>
</dbReference>
<evidence type="ECO:0000313" key="12">
    <source>
        <dbReference type="Proteomes" id="UP000269438"/>
    </source>
</evidence>
<dbReference type="PANTHER" id="PTHR37820:SF1">
    <property type="entry name" value="CELL DIVISION PROTEIN FTSQ"/>
    <property type="match status" value="1"/>
</dbReference>
<feature type="region of interest" description="Disordered" evidence="8">
    <location>
        <begin position="1"/>
        <end position="184"/>
    </location>
</feature>
<comment type="subcellular location">
    <subcellularLocation>
        <location evidence="1">Membrane</location>
    </subcellularLocation>
</comment>
<dbReference type="GO" id="GO:0051301">
    <property type="term" value="P:cell division"/>
    <property type="evidence" value="ECO:0007669"/>
    <property type="project" value="UniProtKB-KW"/>
</dbReference>
<evidence type="ECO:0000256" key="5">
    <source>
        <dbReference type="ARBA" id="ARBA00022989"/>
    </source>
</evidence>
<name>A0A3L7ARU3_9MICO</name>
<keyword evidence="4 9" id="KW-0812">Transmembrane</keyword>
<evidence type="ECO:0000259" key="10">
    <source>
        <dbReference type="PROSITE" id="PS51779"/>
    </source>
</evidence>
<protein>
    <submittedName>
        <fullName evidence="11">FtsQ-type POTRA domain-containing protein</fullName>
    </submittedName>
</protein>
<evidence type="ECO:0000313" key="11">
    <source>
        <dbReference type="EMBL" id="RLP82824.1"/>
    </source>
</evidence>
<dbReference type="InterPro" id="IPR013685">
    <property type="entry name" value="POTRA_FtsQ_type"/>
</dbReference>
<dbReference type="Gene3D" id="3.10.20.310">
    <property type="entry name" value="membrane protein fhac"/>
    <property type="match status" value="1"/>
</dbReference>
<keyword evidence="12" id="KW-1185">Reference proteome</keyword>
<dbReference type="GO" id="GO:0005886">
    <property type="term" value="C:plasma membrane"/>
    <property type="evidence" value="ECO:0007669"/>
    <property type="project" value="TreeGrafter"/>
</dbReference>
<dbReference type="Proteomes" id="UP000269438">
    <property type="component" value="Unassembled WGS sequence"/>
</dbReference>
<dbReference type="RefSeq" id="WP_121687978.1">
    <property type="nucleotide sequence ID" value="NZ_RCUY01000005.1"/>
</dbReference>
<keyword evidence="3" id="KW-0132">Cell division</keyword>
<dbReference type="Pfam" id="PF03799">
    <property type="entry name" value="FtsQ_DivIB_C"/>
    <property type="match status" value="1"/>
</dbReference>
<comment type="caution">
    <text evidence="11">The sequence shown here is derived from an EMBL/GenBank/DDBJ whole genome shotgun (WGS) entry which is preliminary data.</text>
</comment>
<evidence type="ECO:0000256" key="9">
    <source>
        <dbReference type="SAM" id="Phobius"/>
    </source>
</evidence>
<organism evidence="11 12">
    <name type="scientific">Mycetocola lacteus</name>
    <dbReference type="NCBI Taxonomy" id="76637"/>
    <lineage>
        <taxon>Bacteria</taxon>
        <taxon>Bacillati</taxon>
        <taxon>Actinomycetota</taxon>
        <taxon>Actinomycetes</taxon>
        <taxon>Micrococcales</taxon>
        <taxon>Microbacteriaceae</taxon>
        <taxon>Mycetocola</taxon>
    </lineage>
</organism>
<sequence length="421" mass="44540">MKRPSGIPHTPASGEGKNTRRPARDEASPVEPTADEGAANRQTVESAGESPVSSESGRPSSPDTSSTRDTSSPTGWVAEALSRARAAAGAQAADATAAENAKPSAPRNAAEHPVSSSPADRGGETVSARGDDEATQDLSALRAPTIPAGLSEPRGTDAPRREDQVAPAPERAAQTAREARRERKRFERAEVRRFTVRSRRRRRAWLIGLGSVAVVALLALIVSYTPILSVRKIEVRGTDRLSASALEHKLSGELGTPFPLVDQSAIKAVLTEFPLIESYRVESSPPSTLILRIVERTPVGVVAVDGGFELVDAAGVVIERTGEKPADYPVITVDRAKSMDAFRAAAAVLRAMPEDLRAKVSSIGATTRDDVTFGLVDSETVVLWGDASDGVVKAKLLEALMRAQPDAQRFNVTSPEIGVVG</sequence>
<dbReference type="AlphaFoldDB" id="A0A3L7ARU3"/>
<evidence type="ECO:0000256" key="6">
    <source>
        <dbReference type="ARBA" id="ARBA00023136"/>
    </source>
</evidence>
<dbReference type="EMBL" id="RCUY01000005">
    <property type="protein sequence ID" value="RLP82824.1"/>
    <property type="molecule type" value="Genomic_DNA"/>
</dbReference>
<dbReference type="InterPro" id="IPR050487">
    <property type="entry name" value="FtsQ_DivIB"/>
</dbReference>
<keyword evidence="2" id="KW-1003">Cell membrane</keyword>
<feature type="transmembrane region" description="Helical" evidence="9">
    <location>
        <begin position="204"/>
        <end position="224"/>
    </location>
</feature>
<evidence type="ECO:0000256" key="4">
    <source>
        <dbReference type="ARBA" id="ARBA00022692"/>
    </source>
</evidence>
<dbReference type="OrthoDB" id="4793367at2"/>
<evidence type="ECO:0000256" key="3">
    <source>
        <dbReference type="ARBA" id="ARBA00022618"/>
    </source>
</evidence>
<feature type="compositionally biased region" description="Basic and acidic residues" evidence="8">
    <location>
        <begin position="154"/>
        <end position="164"/>
    </location>
</feature>
<gene>
    <name evidence="11" type="ORF">D9V34_06090</name>
</gene>